<feature type="compositionally biased region" description="Polar residues" evidence="2">
    <location>
        <begin position="119"/>
        <end position="129"/>
    </location>
</feature>
<proteinExistence type="inferred from homology"/>
<evidence type="ECO:0000313" key="5">
    <source>
        <dbReference type="Proteomes" id="UP000324585"/>
    </source>
</evidence>
<evidence type="ECO:0000256" key="2">
    <source>
        <dbReference type="SAM" id="MobiDB-lite"/>
    </source>
</evidence>
<comment type="caution">
    <text evidence="4">The sequence shown here is derived from an EMBL/GenBank/DDBJ whole genome shotgun (WGS) entry which is preliminary data.</text>
</comment>
<name>A0A5J4Z7S8_PORPP</name>
<evidence type="ECO:0000256" key="1">
    <source>
        <dbReference type="ARBA" id="ARBA00006854"/>
    </source>
</evidence>
<dbReference type="InterPro" id="IPR022771">
    <property type="entry name" value="WAPL_C"/>
</dbReference>
<dbReference type="AlphaFoldDB" id="A0A5J4Z7S8"/>
<feature type="domain" description="Wings apart-like protein C-terminal" evidence="3">
    <location>
        <begin position="386"/>
        <end position="551"/>
    </location>
</feature>
<protein>
    <recommendedName>
        <fullName evidence="3">Wings apart-like protein C-terminal domain-containing protein</fullName>
    </recommendedName>
</protein>
<evidence type="ECO:0000313" key="4">
    <source>
        <dbReference type="EMBL" id="KAA8499796.1"/>
    </source>
</evidence>
<dbReference type="PANTHER" id="PTHR22100:SF13">
    <property type="entry name" value="WINGS APART-LIKE PROTEIN HOMOLOG"/>
    <property type="match status" value="1"/>
</dbReference>
<comment type="similarity">
    <text evidence="1">Belongs to the WAPL family.</text>
</comment>
<organism evidence="4 5">
    <name type="scientific">Porphyridium purpureum</name>
    <name type="common">Red alga</name>
    <name type="synonym">Porphyridium cruentum</name>
    <dbReference type="NCBI Taxonomy" id="35688"/>
    <lineage>
        <taxon>Eukaryota</taxon>
        <taxon>Rhodophyta</taxon>
        <taxon>Bangiophyceae</taxon>
        <taxon>Porphyridiales</taxon>
        <taxon>Porphyridiaceae</taxon>
        <taxon>Porphyridium</taxon>
    </lineage>
</organism>
<gene>
    <name evidence="4" type="ORF">FVE85_7381</name>
</gene>
<evidence type="ECO:0000259" key="3">
    <source>
        <dbReference type="Pfam" id="PF07814"/>
    </source>
</evidence>
<dbReference type="Pfam" id="PF07814">
    <property type="entry name" value="WAPL"/>
    <property type="match status" value="1"/>
</dbReference>
<dbReference type="Proteomes" id="UP000324585">
    <property type="component" value="Unassembled WGS sequence"/>
</dbReference>
<sequence>MRKRYNDHAHFGAGFDVDFQQPGSFAGADDADEQHGQRNGQLRPRTRRRTVKRSILSSNTSSGASRENSLSQGGGRSGGANAHIGPTATKPRSGQDVDDSSLQHAKRAGIKRSILSGAGESQPTGSGDQNIHGAFNPQEPTKGASTKEMFDQGTEAPARKRKLKRGLSRQSERSVPGSSSDAGIESTNDILLGRRYIISSSGPPKRASETDFMMPARALGKSQALLDELQYAIDGLSLPAERKDVKGLAAVQQKSLIALSLLCCGQDKLELIHKHNLLRPLVEVVHKLSRLLEIKNTAPDERVVVFLFFYVLALDPNFVAHFSASDLLAISARYCDDITSGRRVTSGDMDSSVLGVLQTELGRMDEVHESSLHARSMCEAFEADPSCYILVQGVVMRTLSRSDRARASLRQTRILTAMMDHLCCVLDKIPTKPSLRQPAASSMFDILATLSSIESALLFRRNQDFFILYSESKLSLLGGSLSIHDWPVQIGILRLLLNASFCSAAASDALASAGLIRDLMKLLAACCADRSQCEYDVLVLCSSLLASIAEQVTDVAMIAPFANEAEWSDLLVRLVLSDADSAARASMEDRVALGYTALLIGVLMRRSPEVSEKMGCLLQPVQLLQLADLLEEFWAFQIDLGIDSEPTRKMYSSAIEHLHGT</sequence>
<dbReference type="Gene3D" id="1.25.10.10">
    <property type="entry name" value="Leucine-rich Repeat Variant"/>
    <property type="match status" value="1"/>
</dbReference>
<feature type="compositionally biased region" description="Polar residues" evidence="2">
    <location>
        <begin position="55"/>
        <end position="71"/>
    </location>
</feature>
<dbReference type="InterPro" id="IPR011989">
    <property type="entry name" value="ARM-like"/>
</dbReference>
<dbReference type="PANTHER" id="PTHR22100">
    <property type="entry name" value="WINGS APART-LIKE PROTEIN HOMOLOG"/>
    <property type="match status" value="1"/>
</dbReference>
<feature type="compositionally biased region" description="Polar residues" evidence="2">
    <location>
        <begin position="176"/>
        <end position="185"/>
    </location>
</feature>
<reference evidence="5" key="1">
    <citation type="journal article" date="2019" name="Nat. Commun.">
        <title>Expansion of phycobilisome linker gene families in mesophilic red algae.</title>
        <authorList>
            <person name="Lee J."/>
            <person name="Kim D."/>
            <person name="Bhattacharya D."/>
            <person name="Yoon H.S."/>
        </authorList>
    </citation>
    <scope>NUCLEOTIDE SEQUENCE [LARGE SCALE GENOMIC DNA]</scope>
    <source>
        <strain evidence="5">CCMP 1328</strain>
    </source>
</reference>
<accession>A0A5J4Z7S8</accession>
<dbReference type="EMBL" id="VRMN01000001">
    <property type="protein sequence ID" value="KAA8499796.1"/>
    <property type="molecule type" value="Genomic_DNA"/>
</dbReference>
<keyword evidence="5" id="KW-1185">Reference proteome</keyword>
<feature type="region of interest" description="Disordered" evidence="2">
    <location>
        <begin position="13"/>
        <end position="185"/>
    </location>
</feature>
<dbReference type="InterPro" id="IPR039874">
    <property type="entry name" value="WAPL"/>
</dbReference>